<comment type="caution">
    <text evidence="2">The sequence shown here is derived from an EMBL/GenBank/DDBJ whole genome shotgun (WGS) entry which is preliminary data.</text>
</comment>
<keyword evidence="1" id="KW-0677">Repeat</keyword>
<evidence type="ECO:0000313" key="3">
    <source>
        <dbReference type="Proteomes" id="UP001254488"/>
    </source>
</evidence>
<dbReference type="EMBL" id="JAVRHZ010000005">
    <property type="protein sequence ID" value="MDT0556121.1"/>
    <property type="molecule type" value="Genomic_DNA"/>
</dbReference>
<evidence type="ECO:0008006" key="4">
    <source>
        <dbReference type="Google" id="ProtNLM"/>
    </source>
</evidence>
<reference evidence="2 3" key="1">
    <citation type="submission" date="2023-09" db="EMBL/GenBank/DDBJ databases">
        <authorList>
            <person name="Rey-Velasco X."/>
        </authorList>
    </citation>
    <scope>NUCLEOTIDE SEQUENCE [LARGE SCALE GENOMIC DNA]</scope>
    <source>
        <strain evidence="2 3">W242</strain>
    </source>
</reference>
<dbReference type="SMART" id="SM00698">
    <property type="entry name" value="MORN"/>
    <property type="match status" value="5"/>
</dbReference>
<dbReference type="PANTHER" id="PTHR23084:SF263">
    <property type="entry name" value="MORN REPEAT-CONTAINING PROTEIN 1"/>
    <property type="match status" value="1"/>
</dbReference>
<sequence>MKTLKNLITLVIFITSTTLGYSQYKVDFKKAPLNPIPEKYTKAHWGYKGDIKKMHLKDFMGEDTQEFNTSGYLVNEDNAITGKKIFNYDSSNRLNSLTVTYKGGTSYTCNFKYDNDKIISRVYNDGSGTKFIYDSKGLWVESIDHKTNNLKEKFTYDNLGRIIKRETYNYNANTLSSTQDFKYQTIGNNLKVDKTTLYTSDNKTFNSTMYYDSNGVQITNTGNGSVKYDSKGNYFQKINDNGKFYGERTLYYYDGTISNKEATIERKPGSVQKPGQPRNNTVVTGCAYGDCNNGWGKKTYEGGSYTGFWENGKKKGYGVYVWTGNGKYIGAWDNDVMSGYGVYFSEDSKTQVSGNYSNGKLNGIGKELKNGVFKRGVYKNGSLVTAYNFFNNSAVTKGCTIGDCTNKFGKYEWDNGDTYIGFFENGNLKMGIYTFANGDKYEGGFNSQNQYNGMGRFFFKNGDYYGGFWKNGQYHGRGYLQGKTLADDKVGEWSNGNFIKSL</sequence>
<dbReference type="SUPFAM" id="SSF82185">
    <property type="entry name" value="Histone H3 K4-specific methyltransferase SET7/9 N-terminal domain"/>
    <property type="match status" value="2"/>
</dbReference>
<dbReference type="PANTHER" id="PTHR23084">
    <property type="entry name" value="PHOSPHATIDYLINOSITOL-4-PHOSPHATE 5-KINASE RELATED"/>
    <property type="match status" value="1"/>
</dbReference>
<keyword evidence="3" id="KW-1185">Reference proteome</keyword>
<dbReference type="RefSeq" id="WP_311333076.1">
    <property type="nucleotide sequence ID" value="NZ_JAVRHZ010000005.1"/>
</dbReference>
<organism evidence="2 3">
    <name type="scientific">Patiriisocius hiemis</name>
    <dbReference type="NCBI Taxonomy" id="3075604"/>
    <lineage>
        <taxon>Bacteria</taxon>
        <taxon>Pseudomonadati</taxon>
        <taxon>Bacteroidota</taxon>
        <taxon>Flavobacteriia</taxon>
        <taxon>Flavobacteriales</taxon>
        <taxon>Flavobacteriaceae</taxon>
        <taxon>Patiriisocius</taxon>
    </lineage>
</organism>
<evidence type="ECO:0000313" key="2">
    <source>
        <dbReference type="EMBL" id="MDT0556121.1"/>
    </source>
</evidence>
<dbReference type="Proteomes" id="UP001254488">
    <property type="component" value="Unassembled WGS sequence"/>
</dbReference>
<proteinExistence type="predicted"/>
<accession>A0ABU2YE34</accession>
<evidence type="ECO:0000256" key="1">
    <source>
        <dbReference type="ARBA" id="ARBA00022737"/>
    </source>
</evidence>
<protein>
    <recommendedName>
        <fullName evidence="4">MORN repeat protein</fullName>
    </recommendedName>
</protein>
<dbReference type="Pfam" id="PF02493">
    <property type="entry name" value="MORN"/>
    <property type="match status" value="6"/>
</dbReference>
<gene>
    <name evidence="2" type="ORF">RM538_08905</name>
</gene>
<dbReference type="Gene3D" id="2.20.110.10">
    <property type="entry name" value="Histone H3 K4-specific methyltransferase SET7/9 N-terminal domain"/>
    <property type="match status" value="2"/>
</dbReference>
<name>A0ABU2YE34_9FLAO</name>
<dbReference type="InterPro" id="IPR003409">
    <property type="entry name" value="MORN"/>
</dbReference>